<dbReference type="RefSeq" id="WP_202101969.1">
    <property type="nucleotide sequence ID" value="NZ_JAERTY010000002.1"/>
</dbReference>
<evidence type="ECO:0000313" key="2">
    <source>
        <dbReference type="EMBL" id="MBL1408202.1"/>
    </source>
</evidence>
<feature type="domain" description="Glycosyltransferase 2-like" evidence="1">
    <location>
        <begin position="169"/>
        <end position="323"/>
    </location>
</feature>
<organism evidence="2 3">
    <name type="scientific">Sphingobacterium faecale</name>
    <dbReference type="NCBI Taxonomy" id="2803775"/>
    <lineage>
        <taxon>Bacteria</taxon>
        <taxon>Pseudomonadati</taxon>
        <taxon>Bacteroidota</taxon>
        <taxon>Sphingobacteriia</taxon>
        <taxon>Sphingobacteriales</taxon>
        <taxon>Sphingobacteriaceae</taxon>
        <taxon>Sphingobacterium</taxon>
    </lineage>
</organism>
<evidence type="ECO:0000259" key="1">
    <source>
        <dbReference type="Pfam" id="PF00535"/>
    </source>
</evidence>
<dbReference type="InterPro" id="IPR029044">
    <property type="entry name" value="Nucleotide-diphossugar_trans"/>
</dbReference>
<dbReference type="Pfam" id="PF00535">
    <property type="entry name" value="Glycos_transf_2"/>
    <property type="match status" value="1"/>
</dbReference>
<gene>
    <name evidence="2" type="ORF">JKG61_05505</name>
</gene>
<dbReference type="CDD" id="cd00761">
    <property type="entry name" value="Glyco_tranf_GTA_type"/>
    <property type="match status" value="1"/>
</dbReference>
<evidence type="ECO:0000313" key="3">
    <source>
        <dbReference type="Proteomes" id="UP000625283"/>
    </source>
</evidence>
<proteinExistence type="predicted"/>
<dbReference type="EMBL" id="JAERTY010000002">
    <property type="protein sequence ID" value="MBL1408202.1"/>
    <property type="molecule type" value="Genomic_DNA"/>
</dbReference>
<sequence>MLPTFILQKDISIDLSRITSKLNINPNNYKPKDTLFTGLKFAIEWAINHDEDVIYCICGKNALTTFDIKTLEKVIYDAVPEGINLIYIDAQYKQSIIINKDCKIIEGIEEASSFILAQPAYRFVLAVLEGREEFPDMDWLAFLRIIAPHSFAIGEECHSFAKDRIKFHIVSPFRNVAAYIQDYLPSVNKQIYSDFHIYLIDDCSTDGSSVLIDKAPNITKIINAKRKYALQNILDVLLKQHIGDEDIICLLDADDRLPHKYVLSILHSLYQNRLILLTYGSMQHLNGHRRFGNSYTEEEFENLRKSPWKSSHMRTFRYSLFKELIRQDPNLYNLRDAEGQILRMPYDMALLFPLMELAGYEHTKFINTIMYEYRLHENNDQYANRDEQYAGEKEIRSKRSLKKFSFNPST</sequence>
<reference evidence="2 3" key="1">
    <citation type="submission" date="2021-01" db="EMBL/GenBank/DDBJ databases">
        <title>C459-1 draft genome sequence.</title>
        <authorList>
            <person name="Zhang X.-F."/>
        </authorList>
    </citation>
    <scope>NUCLEOTIDE SEQUENCE [LARGE SCALE GENOMIC DNA]</scope>
    <source>
        <strain evidence="3">C459-1</strain>
    </source>
</reference>
<keyword evidence="3" id="KW-1185">Reference proteome</keyword>
<comment type="caution">
    <text evidence="2">The sequence shown here is derived from an EMBL/GenBank/DDBJ whole genome shotgun (WGS) entry which is preliminary data.</text>
</comment>
<accession>A0ABS1R2D7</accession>
<protein>
    <submittedName>
        <fullName evidence="2">Glycosyltransferase family 2 protein</fullName>
    </submittedName>
</protein>
<dbReference type="Gene3D" id="3.90.550.10">
    <property type="entry name" value="Spore Coat Polysaccharide Biosynthesis Protein SpsA, Chain A"/>
    <property type="match status" value="1"/>
</dbReference>
<name>A0ABS1R2D7_9SPHI</name>
<dbReference type="Proteomes" id="UP000625283">
    <property type="component" value="Unassembled WGS sequence"/>
</dbReference>
<dbReference type="SUPFAM" id="SSF53448">
    <property type="entry name" value="Nucleotide-diphospho-sugar transferases"/>
    <property type="match status" value="1"/>
</dbReference>
<dbReference type="InterPro" id="IPR001173">
    <property type="entry name" value="Glyco_trans_2-like"/>
</dbReference>